<organism evidence="2 3">
    <name type="scientific">Ilyodon furcidens</name>
    <name type="common">goldbreast splitfin</name>
    <dbReference type="NCBI Taxonomy" id="33524"/>
    <lineage>
        <taxon>Eukaryota</taxon>
        <taxon>Metazoa</taxon>
        <taxon>Chordata</taxon>
        <taxon>Craniata</taxon>
        <taxon>Vertebrata</taxon>
        <taxon>Euteleostomi</taxon>
        <taxon>Actinopterygii</taxon>
        <taxon>Neopterygii</taxon>
        <taxon>Teleostei</taxon>
        <taxon>Neoteleostei</taxon>
        <taxon>Acanthomorphata</taxon>
        <taxon>Ovalentaria</taxon>
        <taxon>Atherinomorphae</taxon>
        <taxon>Cyprinodontiformes</taxon>
        <taxon>Goodeidae</taxon>
        <taxon>Ilyodon</taxon>
    </lineage>
</organism>
<sequence length="75" mass="8118">MASLVLTVSKTNDGSSASLTSPTADKAHVPPPSLLQARNIQVYKTGAKLKADRNKQRESKCVKRWYNGPAPTCFS</sequence>
<evidence type="ECO:0000256" key="1">
    <source>
        <dbReference type="SAM" id="MobiDB-lite"/>
    </source>
</evidence>
<feature type="compositionally biased region" description="Polar residues" evidence="1">
    <location>
        <begin position="1"/>
        <end position="23"/>
    </location>
</feature>
<evidence type="ECO:0000313" key="2">
    <source>
        <dbReference type="EMBL" id="MEQ2221979.1"/>
    </source>
</evidence>
<comment type="caution">
    <text evidence="2">The sequence shown here is derived from an EMBL/GenBank/DDBJ whole genome shotgun (WGS) entry which is preliminary data.</text>
</comment>
<accession>A0ABV0SN47</accession>
<reference evidence="2 3" key="1">
    <citation type="submission" date="2021-06" db="EMBL/GenBank/DDBJ databases">
        <authorList>
            <person name="Palmer J.M."/>
        </authorList>
    </citation>
    <scope>NUCLEOTIDE SEQUENCE [LARGE SCALE GENOMIC DNA]</scope>
    <source>
        <strain evidence="3">if_2019</strain>
        <tissue evidence="2">Muscle</tissue>
    </source>
</reference>
<gene>
    <name evidence="2" type="ORF">ILYODFUR_021173</name>
</gene>
<evidence type="ECO:0000313" key="3">
    <source>
        <dbReference type="Proteomes" id="UP001482620"/>
    </source>
</evidence>
<dbReference type="Proteomes" id="UP001482620">
    <property type="component" value="Unassembled WGS sequence"/>
</dbReference>
<protein>
    <submittedName>
        <fullName evidence="2">Uncharacterized protein</fullName>
    </submittedName>
</protein>
<name>A0ABV0SN47_9TELE</name>
<feature type="region of interest" description="Disordered" evidence="1">
    <location>
        <begin position="1"/>
        <end position="37"/>
    </location>
</feature>
<dbReference type="EMBL" id="JAHRIQ010002239">
    <property type="protein sequence ID" value="MEQ2221979.1"/>
    <property type="molecule type" value="Genomic_DNA"/>
</dbReference>
<keyword evidence="3" id="KW-1185">Reference proteome</keyword>
<proteinExistence type="predicted"/>